<proteinExistence type="predicted"/>
<reference evidence="1 2" key="1">
    <citation type="submission" date="2019-02" db="EMBL/GenBank/DDBJ databases">
        <title>Deep-cultivation of Planctomycetes and their phenomic and genomic characterization uncovers novel biology.</title>
        <authorList>
            <person name="Wiegand S."/>
            <person name="Jogler M."/>
            <person name="Boedeker C."/>
            <person name="Pinto D."/>
            <person name="Vollmers J."/>
            <person name="Rivas-Marin E."/>
            <person name="Kohn T."/>
            <person name="Peeters S.H."/>
            <person name="Heuer A."/>
            <person name="Rast P."/>
            <person name="Oberbeckmann S."/>
            <person name="Bunk B."/>
            <person name="Jeske O."/>
            <person name="Meyerdierks A."/>
            <person name="Storesund J.E."/>
            <person name="Kallscheuer N."/>
            <person name="Luecker S."/>
            <person name="Lage O.M."/>
            <person name="Pohl T."/>
            <person name="Merkel B.J."/>
            <person name="Hornburger P."/>
            <person name="Mueller R.-W."/>
            <person name="Bruemmer F."/>
            <person name="Labrenz M."/>
            <person name="Spormann A.M."/>
            <person name="Op den Camp H."/>
            <person name="Overmann J."/>
            <person name="Amann R."/>
            <person name="Jetten M.S.M."/>
            <person name="Mascher T."/>
            <person name="Medema M.H."/>
            <person name="Devos D.P."/>
            <person name="Kaster A.-K."/>
            <person name="Ovreas L."/>
            <person name="Rohde M."/>
            <person name="Galperin M.Y."/>
            <person name="Jogler C."/>
        </authorList>
    </citation>
    <scope>NUCLEOTIDE SEQUENCE [LARGE SCALE GENOMIC DNA]</scope>
    <source>
        <strain evidence="1 2">HG15A2</strain>
    </source>
</reference>
<dbReference type="EMBL" id="CP036263">
    <property type="protein sequence ID" value="QDT01257.1"/>
    <property type="molecule type" value="Genomic_DNA"/>
</dbReference>
<dbReference type="Pfam" id="PF11185">
    <property type="entry name" value="DUF2971"/>
    <property type="match status" value="1"/>
</dbReference>
<keyword evidence="2" id="KW-1185">Reference proteome</keyword>
<accession>A0A517N296</accession>
<dbReference type="KEGG" id="amob:HG15A2_45990"/>
<dbReference type="Proteomes" id="UP000319852">
    <property type="component" value="Chromosome"/>
</dbReference>
<protein>
    <recommendedName>
        <fullName evidence="3">DUF2971 domain-containing protein</fullName>
    </recommendedName>
</protein>
<dbReference type="InterPro" id="IPR021352">
    <property type="entry name" value="DUF2971"/>
</dbReference>
<sequence>MKQLYKYTRINNNTSSALIEGYAWYPKPSSLNDPFDCGLSQSLMGSNNQWGVLSLSAISANIMMWSHYADSHKGVCIEYTDYTDDQLSELPLKSNINPYDEEYDELPIIRNASPIEYLSTAGLNDQLKQLPQSLDEFNSELKKYNTGPPTQEKYENGFVIRGMKALFMKHEDWSYEKEYRIVTQEGNKPISAPGVVTTIFLGMNTSEIQCQHIYRIGTEIGTKVLKMERVASAYELRPRELTKTEMKRPKLDFSRPINNFLRKIENQV</sequence>
<gene>
    <name evidence="1" type="ORF">HG15A2_45990</name>
</gene>
<name>A0A517N296_9BACT</name>
<dbReference type="RefSeq" id="WP_145063315.1">
    <property type="nucleotide sequence ID" value="NZ_CP036263.1"/>
</dbReference>
<dbReference type="OrthoDB" id="190848at2"/>
<organism evidence="1 2">
    <name type="scientific">Adhaeretor mobilis</name>
    <dbReference type="NCBI Taxonomy" id="1930276"/>
    <lineage>
        <taxon>Bacteria</taxon>
        <taxon>Pseudomonadati</taxon>
        <taxon>Planctomycetota</taxon>
        <taxon>Planctomycetia</taxon>
        <taxon>Pirellulales</taxon>
        <taxon>Lacipirellulaceae</taxon>
        <taxon>Adhaeretor</taxon>
    </lineage>
</organism>
<evidence type="ECO:0008006" key="3">
    <source>
        <dbReference type="Google" id="ProtNLM"/>
    </source>
</evidence>
<evidence type="ECO:0000313" key="1">
    <source>
        <dbReference type="EMBL" id="QDT01257.1"/>
    </source>
</evidence>
<evidence type="ECO:0000313" key="2">
    <source>
        <dbReference type="Proteomes" id="UP000319852"/>
    </source>
</evidence>
<dbReference type="AlphaFoldDB" id="A0A517N296"/>